<dbReference type="Gene3D" id="3.90.180.10">
    <property type="entry name" value="Medium-chain alcohol dehydrogenases, catalytic domain"/>
    <property type="match status" value="1"/>
</dbReference>
<dbReference type="GO" id="GO:0070402">
    <property type="term" value="F:NADPH binding"/>
    <property type="evidence" value="ECO:0007669"/>
    <property type="project" value="TreeGrafter"/>
</dbReference>
<organism evidence="3 4">
    <name type="scientific">Geothermobacter hydrogeniphilus</name>
    <dbReference type="NCBI Taxonomy" id="1969733"/>
    <lineage>
        <taxon>Bacteria</taxon>
        <taxon>Pseudomonadati</taxon>
        <taxon>Thermodesulfobacteriota</taxon>
        <taxon>Desulfuromonadia</taxon>
        <taxon>Desulfuromonadales</taxon>
        <taxon>Geothermobacteraceae</taxon>
        <taxon>Geothermobacter</taxon>
    </lineage>
</organism>
<dbReference type="SUPFAM" id="SSF50129">
    <property type="entry name" value="GroES-like"/>
    <property type="match status" value="1"/>
</dbReference>
<evidence type="ECO:0000313" key="3">
    <source>
        <dbReference type="EMBL" id="ORJ60545.1"/>
    </source>
</evidence>
<evidence type="ECO:0000259" key="2">
    <source>
        <dbReference type="SMART" id="SM00829"/>
    </source>
</evidence>
<keyword evidence="1" id="KW-0521">NADP</keyword>
<gene>
    <name evidence="3" type="ORF">B5V00_07915</name>
</gene>
<dbReference type="InterPro" id="IPR036291">
    <property type="entry name" value="NAD(P)-bd_dom_sf"/>
</dbReference>
<dbReference type="GO" id="GO:0003730">
    <property type="term" value="F:mRNA 3'-UTR binding"/>
    <property type="evidence" value="ECO:0007669"/>
    <property type="project" value="TreeGrafter"/>
</dbReference>
<dbReference type="PANTHER" id="PTHR44154:SF1">
    <property type="entry name" value="QUINONE OXIDOREDUCTASE"/>
    <property type="match status" value="1"/>
</dbReference>
<reference evidence="3 4" key="1">
    <citation type="submission" date="2017-03" db="EMBL/GenBank/DDBJ databases">
        <title>Genome sequence of Geothermobacter sp. EPR-M, Deep-Sea Iron Reducer.</title>
        <authorList>
            <person name="Tully B."/>
            <person name="Savalia P."/>
            <person name="Abuyen K."/>
            <person name="Baughan C."/>
            <person name="Romero E."/>
            <person name="Ronkowski C."/>
            <person name="Torres B."/>
            <person name="Tremblay J."/>
            <person name="Trujillo A."/>
            <person name="Tyler M."/>
            <person name="Perez-Rodriguez I."/>
            <person name="Amend J."/>
        </authorList>
    </citation>
    <scope>NUCLEOTIDE SEQUENCE [LARGE SCALE GENOMIC DNA]</scope>
    <source>
        <strain evidence="3 4">EPR-M</strain>
    </source>
</reference>
<name>A0A1X0Y5X4_9BACT</name>
<dbReference type="SMART" id="SM00829">
    <property type="entry name" value="PKS_ER"/>
    <property type="match status" value="1"/>
</dbReference>
<dbReference type="STRING" id="1969733.B5V00_07915"/>
<sequence length="318" mass="33507">MRAVLVNSFGEPETMRVGEIEARRPQSGEILVKIAAAGVNPVDTYIRAGVYPVLPQTPYVPGFDAAGTIEAVGDDVTGWEPGNRVWLSGSLTGTYAEHALCRPDQLHPLPDAVSFAQGAAVAIPAGAAWRALFIRGDARPAEKVLIHGASGAAGLAAVQLAKAAGLRVFGTAGSPEGEELVRQAGAAAVFNHHAEGYADRLAEVTGGVDLILEMLANVNLERDLLLLAPRGRVVIVGSRGRIEIDPRLTMGKETDIRGMSLFAASEEEHHRTHAALDAALASGVLTPRVSRELPLEKAAQAHHEVLETHTLGKIVLIP</sequence>
<dbReference type="GO" id="GO:0003960">
    <property type="term" value="F:quinone reductase (NADPH) activity"/>
    <property type="evidence" value="ECO:0007669"/>
    <property type="project" value="TreeGrafter"/>
</dbReference>
<evidence type="ECO:0000256" key="1">
    <source>
        <dbReference type="ARBA" id="ARBA00022857"/>
    </source>
</evidence>
<dbReference type="RefSeq" id="WP_085010300.1">
    <property type="nucleotide sequence ID" value="NZ_NAAD01000008.1"/>
</dbReference>
<proteinExistence type="predicted"/>
<dbReference type="OrthoDB" id="9808651at2"/>
<dbReference type="SUPFAM" id="SSF51735">
    <property type="entry name" value="NAD(P)-binding Rossmann-fold domains"/>
    <property type="match status" value="1"/>
</dbReference>
<dbReference type="Proteomes" id="UP000193136">
    <property type="component" value="Unassembled WGS sequence"/>
</dbReference>
<dbReference type="AlphaFoldDB" id="A0A1X0Y5X4"/>
<evidence type="ECO:0000313" key="4">
    <source>
        <dbReference type="Proteomes" id="UP000193136"/>
    </source>
</evidence>
<dbReference type="PANTHER" id="PTHR44154">
    <property type="entry name" value="QUINONE OXIDOREDUCTASE"/>
    <property type="match status" value="1"/>
</dbReference>
<dbReference type="EMBL" id="NAAD01000008">
    <property type="protein sequence ID" value="ORJ60545.1"/>
    <property type="molecule type" value="Genomic_DNA"/>
</dbReference>
<dbReference type="InterPro" id="IPR013149">
    <property type="entry name" value="ADH-like_C"/>
</dbReference>
<dbReference type="InterPro" id="IPR011032">
    <property type="entry name" value="GroES-like_sf"/>
</dbReference>
<accession>A0A1X0Y5X4</accession>
<keyword evidence="4" id="KW-1185">Reference proteome</keyword>
<dbReference type="InterPro" id="IPR013154">
    <property type="entry name" value="ADH-like_N"/>
</dbReference>
<dbReference type="FunFam" id="3.40.50.720:FF:000244">
    <property type="entry name" value="quinone oxidoreductase"/>
    <property type="match status" value="1"/>
</dbReference>
<dbReference type="Pfam" id="PF00107">
    <property type="entry name" value="ADH_zinc_N"/>
    <property type="match status" value="1"/>
</dbReference>
<dbReference type="Pfam" id="PF08240">
    <property type="entry name" value="ADH_N"/>
    <property type="match status" value="1"/>
</dbReference>
<feature type="domain" description="Enoyl reductase (ER)" evidence="2">
    <location>
        <begin position="10"/>
        <end position="316"/>
    </location>
</feature>
<dbReference type="Gene3D" id="3.40.50.720">
    <property type="entry name" value="NAD(P)-binding Rossmann-like Domain"/>
    <property type="match status" value="1"/>
</dbReference>
<dbReference type="CDD" id="cd08253">
    <property type="entry name" value="zeta_crystallin"/>
    <property type="match status" value="1"/>
</dbReference>
<dbReference type="GO" id="GO:0005829">
    <property type="term" value="C:cytosol"/>
    <property type="evidence" value="ECO:0007669"/>
    <property type="project" value="TreeGrafter"/>
</dbReference>
<dbReference type="InterPro" id="IPR020843">
    <property type="entry name" value="ER"/>
</dbReference>
<dbReference type="InterPro" id="IPR051603">
    <property type="entry name" value="Zinc-ADH_QOR/CCCR"/>
</dbReference>
<comment type="caution">
    <text evidence="3">The sequence shown here is derived from an EMBL/GenBank/DDBJ whole genome shotgun (WGS) entry which is preliminary data.</text>
</comment>
<protein>
    <submittedName>
        <fullName evidence="3">Quinone oxidoreductase</fullName>
    </submittedName>
</protein>